<reference evidence="1 2" key="1">
    <citation type="submission" date="2019-11" db="EMBL/GenBank/DDBJ databases">
        <title>Genome sequence of Moorella glycerini DSM11254.</title>
        <authorList>
            <person name="Poehlein A."/>
            <person name="Boeer T."/>
            <person name="Daniel R."/>
        </authorList>
    </citation>
    <scope>NUCLEOTIDE SEQUENCE [LARGE SCALE GENOMIC DNA]</scope>
    <source>
        <strain evidence="1 2">DSM 11254</strain>
    </source>
</reference>
<dbReference type="OrthoDB" id="1724643at2"/>
<proteinExistence type="predicted"/>
<organism evidence="1 2">
    <name type="scientific">Neomoorella glycerini</name>
    <dbReference type="NCBI Taxonomy" id="55779"/>
    <lineage>
        <taxon>Bacteria</taxon>
        <taxon>Bacillati</taxon>
        <taxon>Bacillota</taxon>
        <taxon>Clostridia</taxon>
        <taxon>Neomoorellales</taxon>
        <taxon>Neomoorellaceae</taxon>
        <taxon>Neomoorella</taxon>
    </lineage>
</organism>
<accession>A0A6I5ZTI0</accession>
<sequence length="106" mass="11968">MNDNNSKVQRITLENFIRRLASRFQDRVVNVEFFCGECCKKAKGGELTLIGRDFIELTAAEDYEIEVITFSGGDVVDNEFVEVIIIPLSQVCSVEIPENCNEKTSD</sequence>
<gene>
    <name evidence="1" type="ORF">MGLY_23730</name>
</gene>
<evidence type="ECO:0000313" key="2">
    <source>
        <dbReference type="Proteomes" id="UP000425916"/>
    </source>
</evidence>
<evidence type="ECO:0000313" key="1">
    <source>
        <dbReference type="EMBL" id="QGP92979.1"/>
    </source>
</evidence>
<protein>
    <submittedName>
        <fullName evidence="1">Uncharacterized protein</fullName>
    </submittedName>
</protein>
<dbReference type="EMBL" id="CP046244">
    <property type="protein sequence ID" value="QGP92979.1"/>
    <property type="molecule type" value="Genomic_DNA"/>
</dbReference>
<keyword evidence="2" id="KW-1185">Reference proteome</keyword>
<dbReference type="RefSeq" id="WP_156274079.1">
    <property type="nucleotide sequence ID" value="NZ_CP046244.1"/>
</dbReference>
<name>A0A6I5ZTI0_9FIRM</name>
<dbReference type="Proteomes" id="UP000425916">
    <property type="component" value="Chromosome"/>
</dbReference>
<dbReference type="AlphaFoldDB" id="A0A6I5ZTI0"/>